<comment type="function">
    <text evidence="6">Mitochondrial membrane ATP synthase (F(1)F(0) ATP synthase or Complex V) produces ATP from ADP in the presence of a proton gradient across the membrane which is generated by electron transport complexes of the respiratory chain. F-type ATPases consist of two structural domains, F(1) - containing the extramembraneous catalytic core and F(0) - containing the membrane proton channel, linked together by a central stalk and a peripheral stalk. During catalysis, ATP synthesis in the catalytic domain of F(1) is coupled via a rotary mechanism of the central stalk subunits to proton translocation. Part of the complex F(0) domain. Minor subunit located with subunit a in the membrane.</text>
</comment>
<evidence type="ECO:0000256" key="1">
    <source>
        <dbReference type="ARBA" id="ARBA00004167"/>
    </source>
</evidence>
<reference evidence="7" key="2">
    <citation type="journal article" date="2002" name="Mol. Biol. Evol.">
        <title>Hyaloraphidium curvatum: a linear mitochondrial genome, tRNA editing, and an evolutionary link to lower fungi.</title>
        <authorList>
            <person name="Forget L."/>
            <person name="Ustinova J."/>
            <person name="Wang Z."/>
            <person name="Huss V.A."/>
            <person name="Franz Lang B."/>
        </authorList>
    </citation>
    <scope>NUCLEOTIDE SEQUENCE</scope>
    <source>
        <strain evidence="7">136</strain>
    </source>
</reference>
<dbReference type="EMBL" id="AF404306">
    <property type="protein sequence ID" value="AAK84283.1"/>
    <property type="molecule type" value="Genomic_DNA"/>
</dbReference>
<keyword evidence="7" id="KW-0378">Hydrolase</keyword>
<keyword evidence="6" id="KW-0375">Hydrogen ion transport</keyword>
<dbReference type="GO" id="GO:0045259">
    <property type="term" value="C:proton-transporting ATP synthase complex"/>
    <property type="evidence" value="ECO:0007669"/>
    <property type="project" value="UniProtKB-KW"/>
</dbReference>
<dbReference type="GO" id="GO:0016787">
    <property type="term" value="F:hydrolase activity"/>
    <property type="evidence" value="ECO:0007669"/>
    <property type="project" value="UniProtKB-KW"/>
</dbReference>
<evidence type="ECO:0000313" key="7">
    <source>
        <dbReference type="EMBL" id="AAK84283.1"/>
    </source>
</evidence>
<evidence type="ECO:0000256" key="6">
    <source>
        <dbReference type="RuleBase" id="RU368038"/>
    </source>
</evidence>
<comment type="similarity">
    <text evidence="2 6">Belongs to the ATPase protein 8 family.</text>
</comment>
<keyword evidence="6" id="KW-0406">Ion transport</keyword>
<sequence>MPQFSPLWFINIISWTFAIISFLVWYNQAIILPSIVRLNLSRTIMLFNSQVINSTKN</sequence>
<name>Q950M5_9FUNG</name>
<dbReference type="GO" id="GO:0015986">
    <property type="term" value="P:proton motive force-driven ATP synthesis"/>
    <property type="evidence" value="ECO:0007669"/>
    <property type="project" value="UniProtKB-UniRule"/>
</dbReference>
<keyword evidence="6" id="KW-0813">Transport</keyword>
<keyword evidence="5 6" id="KW-0472">Membrane</keyword>
<keyword evidence="6" id="KW-0138">CF(0)</keyword>
<keyword evidence="6" id="KW-0066">ATP synthesis</keyword>
<dbReference type="GO" id="GO:0015078">
    <property type="term" value="F:proton transmembrane transporter activity"/>
    <property type="evidence" value="ECO:0007669"/>
    <property type="project" value="UniProtKB-UniRule"/>
</dbReference>
<dbReference type="RefSeq" id="NP_150353.1">
    <property type="nucleotide sequence ID" value="NC_003053.1"/>
</dbReference>
<dbReference type="InterPro" id="IPR009230">
    <property type="entry name" value="ATP_synth_su8_fun"/>
</dbReference>
<geneLocation type="mitochondrion" evidence="7"/>
<reference evidence="7" key="1">
    <citation type="submission" date="2001-07" db="EMBL/GenBank/DDBJ databases">
        <authorList>
            <person name="Lang F.B.F."/>
        </authorList>
    </citation>
    <scope>NUCLEOTIDE SEQUENCE</scope>
    <source>
        <strain evidence="7">136</strain>
    </source>
</reference>
<evidence type="ECO:0000256" key="3">
    <source>
        <dbReference type="ARBA" id="ARBA00022692"/>
    </source>
</evidence>
<dbReference type="GeneID" id="803655"/>
<keyword evidence="4 6" id="KW-1133">Transmembrane helix</keyword>
<proteinExistence type="inferred from homology"/>
<feature type="transmembrane region" description="Helical" evidence="6">
    <location>
        <begin position="6"/>
        <end position="26"/>
    </location>
</feature>
<evidence type="ECO:0000256" key="5">
    <source>
        <dbReference type="ARBA" id="ARBA00023136"/>
    </source>
</evidence>
<keyword evidence="6 7" id="KW-0496">Mitochondrion</keyword>
<accession>Q950M5</accession>
<dbReference type="Pfam" id="PF05933">
    <property type="entry name" value="Fun_ATP-synt_8"/>
    <property type="match status" value="1"/>
</dbReference>
<keyword evidence="3 6" id="KW-0812">Transmembrane</keyword>
<protein>
    <recommendedName>
        <fullName evidence="6">ATP synthase protein 8</fullName>
    </recommendedName>
</protein>
<dbReference type="GO" id="GO:0005743">
    <property type="term" value="C:mitochondrial inner membrane"/>
    <property type="evidence" value="ECO:0007669"/>
    <property type="project" value="UniProtKB-SubCell"/>
</dbReference>
<organism evidence="7">
    <name type="scientific">Rhizophydium sp. 136</name>
    <dbReference type="NCBI Taxonomy" id="60187"/>
    <lineage>
        <taxon>Eukaryota</taxon>
        <taxon>Fungi</taxon>
        <taxon>Fungi incertae sedis</taxon>
        <taxon>Chytridiomycota</taxon>
        <taxon>Chytridiomycota incertae sedis</taxon>
        <taxon>Chytridiomycetes</taxon>
        <taxon>Rhizophydiales</taxon>
        <taxon>Rhizophydiaceae</taxon>
        <taxon>Rhizophydium</taxon>
    </lineage>
</organism>
<dbReference type="AlphaFoldDB" id="Q950M5"/>
<comment type="subcellular location">
    <subcellularLocation>
        <location evidence="1">Membrane</location>
        <topology evidence="1">Single-pass membrane protein</topology>
    </subcellularLocation>
    <subcellularLocation>
        <location evidence="6">Mitochondrion inner membrane</location>
        <topology evidence="6">Single-pass membrane protein</topology>
    </subcellularLocation>
</comment>
<evidence type="ECO:0000256" key="2">
    <source>
        <dbReference type="ARBA" id="ARBA00008892"/>
    </source>
</evidence>
<evidence type="ECO:0000256" key="4">
    <source>
        <dbReference type="ARBA" id="ARBA00022989"/>
    </source>
</evidence>
<comment type="subunit">
    <text evidence="6">F-type ATPases have 2 components, CF(1) - the catalytic core - and CF(0) - the membrane proton channel.</text>
</comment>
<gene>
    <name evidence="7" type="primary">atp8</name>
</gene>